<dbReference type="PATRIC" id="fig|1330330.3.peg.192"/>
<accession>A0A0G2ZCX9</accession>
<dbReference type="RefSeq" id="WP_047753763.1">
    <property type="nucleotide sequence ID" value="NZ_CP011232.1"/>
</dbReference>
<dbReference type="EMBL" id="CP011232">
    <property type="protein sequence ID" value="AKI96628.1"/>
    <property type="molecule type" value="Genomic_DNA"/>
</dbReference>
<organism evidence="1 2">
    <name type="scientific">Kosmotoga pacifica</name>
    <dbReference type="NCBI Taxonomy" id="1330330"/>
    <lineage>
        <taxon>Bacteria</taxon>
        <taxon>Thermotogati</taxon>
        <taxon>Thermotogota</taxon>
        <taxon>Thermotogae</taxon>
        <taxon>Kosmotogales</taxon>
        <taxon>Kosmotogaceae</taxon>
        <taxon>Kosmotoga</taxon>
    </lineage>
</organism>
<dbReference type="Proteomes" id="UP000035159">
    <property type="component" value="Chromosome"/>
</dbReference>
<keyword evidence="2" id="KW-1185">Reference proteome</keyword>
<reference evidence="1 2" key="1">
    <citation type="submission" date="2015-04" db="EMBL/GenBank/DDBJ databases">
        <title>Complete Genome Sequence of Kosmotoga pacifica SLHLJ1.</title>
        <authorList>
            <person name="Jiang L.J."/>
            <person name="Shao Z.Z."/>
            <person name="Jebbar M."/>
        </authorList>
    </citation>
    <scope>NUCLEOTIDE SEQUENCE [LARGE SCALE GENOMIC DNA]</scope>
    <source>
        <strain evidence="1 2">SLHLJ1</strain>
    </source>
</reference>
<protein>
    <submittedName>
        <fullName evidence="1">Uncharacterized protein</fullName>
    </submittedName>
</protein>
<proteinExistence type="predicted"/>
<gene>
    <name evidence="1" type="ORF">IX53_00980</name>
</gene>
<dbReference type="STRING" id="1330330.IX53_00980"/>
<dbReference type="KEGG" id="kpf:IX53_00980"/>
<dbReference type="AlphaFoldDB" id="A0A0G2ZCX9"/>
<dbReference type="OrthoDB" id="47842at2"/>
<evidence type="ECO:0000313" key="2">
    <source>
        <dbReference type="Proteomes" id="UP000035159"/>
    </source>
</evidence>
<evidence type="ECO:0000313" key="1">
    <source>
        <dbReference type="EMBL" id="AKI96628.1"/>
    </source>
</evidence>
<name>A0A0G2ZCX9_9BACT</name>
<sequence>MPKFKRITTSITDLYFVESMKQVHAERYKKRWEIRRTNNILKGNYKLEHIRYVVRNENNDTVAGLAAWRKP</sequence>